<evidence type="ECO:0000313" key="2">
    <source>
        <dbReference type="Proteomes" id="UP001163223"/>
    </source>
</evidence>
<organism evidence="1 2">
    <name type="scientific">Antarcticirhabdus aurantiaca</name>
    <dbReference type="NCBI Taxonomy" id="2606717"/>
    <lineage>
        <taxon>Bacteria</taxon>
        <taxon>Pseudomonadati</taxon>
        <taxon>Pseudomonadota</taxon>
        <taxon>Alphaproteobacteria</taxon>
        <taxon>Hyphomicrobiales</taxon>
        <taxon>Aurantimonadaceae</taxon>
        <taxon>Antarcticirhabdus</taxon>
    </lineage>
</organism>
<evidence type="ECO:0000313" key="1">
    <source>
        <dbReference type="EMBL" id="WAJ29440.1"/>
    </source>
</evidence>
<proteinExistence type="predicted"/>
<sequence>MAAQHPSRQPRPMNLSGKRILIVEDDYFIAFDMACEFQDLGAVVLGPVPSMAQALALLAADDAVDGATLDINLPDGAVFPSAEELQRLGVPFVFSTSYEEQLIPAAFRHVPYHQKPQEAAWLARSLFGDG</sequence>
<dbReference type="EMBL" id="CP113520">
    <property type="protein sequence ID" value="WAJ29440.1"/>
    <property type="molecule type" value="Genomic_DNA"/>
</dbReference>
<protein>
    <submittedName>
        <fullName evidence="1">Response regulator</fullName>
    </submittedName>
</protein>
<reference evidence="1" key="1">
    <citation type="submission" date="2022-11" db="EMBL/GenBank/DDBJ databases">
        <title>beta-Carotene-producing bacterium, Jeongeuplla avenae sp. nov., alleviates the salt stress of Arabidopsis seedlings.</title>
        <authorList>
            <person name="Jiang L."/>
            <person name="Lee J."/>
        </authorList>
    </citation>
    <scope>NUCLEOTIDE SEQUENCE</scope>
    <source>
        <strain evidence="1">DY_R2A_6</strain>
    </source>
</reference>
<gene>
    <name evidence="1" type="ORF">OXU80_04165</name>
</gene>
<keyword evidence="2" id="KW-1185">Reference proteome</keyword>
<name>A0ACD4NR78_9HYPH</name>
<dbReference type="Proteomes" id="UP001163223">
    <property type="component" value="Chromosome"/>
</dbReference>
<accession>A0ACD4NR78</accession>